<dbReference type="AlphaFoldDB" id="H1DEJ5"/>
<evidence type="ECO:0000313" key="2">
    <source>
        <dbReference type="EMBL" id="EHP49895.1"/>
    </source>
</evidence>
<dbReference type="RefSeq" id="WP_009135829.1">
    <property type="nucleotide sequence ID" value="NZ_JH594596.1"/>
</dbReference>
<keyword evidence="3" id="KW-1185">Reference proteome</keyword>
<dbReference type="PATRIC" id="fig|742817.3.peg.730"/>
<dbReference type="STRING" id="742817.HMPREF9449_00681"/>
<reference evidence="2 3" key="1">
    <citation type="submission" date="2012-01" db="EMBL/GenBank/DDBJ databases">
        <title>The Genome Sequence of Odoribacter laneus YIT 12061.</title>
        <authorList>
            <consortium name="The Broad Institute Genome Sequencing Platform"/>
            <person name="Earl A."/>
            <person name="Ward D."/>
            <person name="Feldgarden M."/>
            <person name="Gevers D."/>
            <person name="Morotomi M."/>
            <person name="Young S.K."/>
            <person name="Zeng Q."/>
            <person name="Gargeya S."/>
            <person name="Fitzgerald M."/>
            <person name="Haas B."/>
            <person name="Abouelleil A."/>
            <person name="Alvarado L."/>
            <person name="Arachchi H.M."/>
            <person name="Berlin A."/>
            <person name="Chapman S.B."/>
            <person name="Gearin G."/>
            <person name="Goldberg J."/>
            <person name="Griggs A."/>
            <person name="Gujja S."/>
            <person name="Hansen M."/>
            <person name="Heiman D."/>
            <person name="Howarth C."/>
            <person name="Larimer J."/>
            <person name="Lui A."/>
            <person name="MacDonald P.J.P."/>
            <person name="McCowen C."/>
            <person name="Montmayeur A."/>
            <person name="Murphy C."/>
            <person name="Neiman D."/>
            <person name="Pearson M."/>
            <person name="Priest M."/>
            <person name="Roberts A."/>
            <person name="Saif S."/>
            <person name="Shea T."/>
            <person name="Sisk P."/>
            <person name="Stolte C."/>
            <person name="Sykes S."/>
            <person name="Wortman J."/>
            <person name="Nusbaum C."/>
            <person name="Birren B."/>
        </authorList>
    </citation>
    <scope>NUCLEOTIDE SEQUENCE [LARGE SCALE GENOMIC DNA]</scope>
    <source>
        <strain evidence="2 3">YIT 12061</strain>
    </source>
</reference>
<feature type="region of interest" description="Disordered" evidence="1">
    <location>
        <begin position="237"/>
        <end position="259"/>
    </location>
</feature>
<evidence type="ECO:0000313" key="3">
    <source>
        <dbReference type="Proteomes" id="UP000004892"/>
    </source>
</evidence>
<comment type="caution">
    <text evidence="2">The sequence shown here is derived from an EMBL/GenBank/DDBJ whole genome shotgun (WGS) entry which is preliminary data.</text>
</comment>
<dbReference type="HOGENOM" id="CLU_1127325_0_0_10"/>
<dbReference type="eggNOG" id="ENOG5030XP1">
    <property type="taxonomic scope" value="Bacteria"/>
</dbReference>
<evidence type="ECO:0000256" key="1">
    <source>
        <dbReference type="SAM" id="MobiDB-lite"/>
    </source>
</evidence>
<dbReference type="EMBL" id="ADMC01000008">
    <property type="protein sequence ID" value="EHP49895.1"/>
    <property type="molecule type" value="Genomic_DNA"/>
</dbReference>
<feature type="compositionally biased region" description="Polar residues" evidence="1">
    <location>
        <begin position="250"/>
        <end position="259"/>
    </location>
</feature>
<dbReference type="GeneID" id="98068308"/>
<name>H1DEJ5_9BACT</name>
<gene>
    <name evidence="2" type="ORF">HMPREF9449_00681</name>
</gene>
<dbReference type="Proteomes" id="UP000004892">
    <property type="component" value="Unassembled WGS sequence"/>
</dbReference>
<protein>
    <submittedName>
        <fullName evidence="2">Uncharacterized protein</fullName>
    </submittedName>
</protein>
<proteinExistence type="predicted"/>
<organism evidence="2 3">
    <name type="scientific">Odoribacter laneus YIT 12061</name>
    <dbReference type="NCBI Taxonomy" id="742817"/>
    <lineage>
        <taxon>Bacteria</taxon>
        <taxon>Pseudomonadati</taxon>
        <taxon>Bacteroidota</taxon>
        <taxon>Bacteroidia</taxon>
        <taxon>Bacteroidales</taxon>
        <taxon>Odoribacteraceae</taxon>
        <taxon>Odoribacter</taxon>
    </lineage>
</organism>
<sequence>MNDGIANWYNSLERDGSLPPHFIGIKNKPETTKYANLYAGDTQFSIRCARGDTLVLSCSDFLTYPFSYKVEFIAHTPEPRDIHVRAYPATTGNWYYNGEKYKTEKLPPAKHLRSPALPGTYKHIQQDFESENFSESTLQLRTDQTFEQLSHGWSYDYGWTDYYTGKWEINKDTLICRVLPGLYPPLQQEHYPGQVLSFHPGWIKNIQEAKERPPVTKFLIRRRGLIASGYKKKKYKKVKPPASKPGQLPHDTSTLKLFP</sequence>
<accession>H1DEJ5</accession>